<protein>
    <recommendedName>
        <fullName evidence="1">Little elongation complex subunit 2 C-terminal domain-containing protein</fullName>
    </recommendedName>
</protein>
<dbReference type="Proteomes" id="UP001233999">
    <property type="component" value="Unassembled WGS sequence"/>
</dbReference>
<evidence type="ECO:0000259" key="1">
    <source>
        <dbReference type="Pfam" id="PF10505"/>
    </source>
</evidence>
<keyword evidence="3" id="KW-1185">Reference proteome</keyword>
<dbReference type="PANTHER" id="PTHR14633:SF3">
    <property type="entry name" value="LITTLE ELONGATION COMPLEX SUBUNIT 2"/>
    <property type="match status" value="1"/>
</dbReference>
<feature type="domain" description="Little elongation complex subunit 2 C-terminal" evidence="1">
    <location>
        <begin position="431"/>
        <end position="648"/>
    </location>
</feature>
<proteinExistence type="predicted"/>
<dbReference type="GO" id="GO:0008023">
    <property type="term" value="C:transcription elongation factor complex"/>
    <property type="evidence" value="ECO:0007669"/>
    <property type="project" value="InterPro"/>
</dbReference>
<dbReference type="PANTHER" id="PTHR14633">
    <property type="entry name" value="LITTLE ELONGATION COMPLEX SUBUNIT 2"/>
    <property type="match status" value="1"/>
</dbReference>
<dbReference type="GO" id="GO:0042795">
    <property type="term" value="P:snRNA transcription by RNA polymerase II"/>
    <property type="evidence" value="ECO:0007669"/>
    <property type="project" value="TreeGrafter"/>
</dbReference>
<sequence>VSFNFVIIYHLDIYKMQEEYSKLPWYTAKDTGFIDESSLKSQSSTYKILHGTLHKVFSSDSEDDDGGKGTQKEMQSLADSFEKQQKLKRAHYIPAYFMENKIKFGKTSSLSKNQQELYMQLKVKQSLTECEMKQFELLHTKLIKERYEFTTFVRSKCALRQDRYMFLNLDIKKFVEELWQHKLNQVVHSPATYESLRMVPLVYSDNKRPIVMKMEKTLLELGSIPYVIWPKFNNVVTVDTDYGRMIKNFPPKSMHPEHPKVKLHKEQVSKDKNAEKLAVNNDADIVICANALKHIADNHGPSFDRSWDICVSVRECTDPDTGASRKVVFVDKPLPPRTLTTGDKNHWYYRIGVKPILCHSRHPKAFRFHRMQNYDTRLLEAKEVKNDSKCNVGSLKRKHEDDEKLIDLSDTDNDIKCKEKSMDTNSEWTLPPMRSNVSYRLWKMYKDNYNKDEQKGDFLKGDHTNREIKLIVRCKTDGYEKDDSFVYVVPKIEYQTEFGAERVSKSELTQQWMSLFVRPQTMLCRVRLNICTSEVIMIEKLSPQELTQESVQLDNSPVSPVLGNVYNILLSLVDLTNGNYLVSHTPQSGAFVNLRYYTRTGRYNLHDKYKVNPFADPENDIFLWNEIDYRITTPYQQAFSRVPGTFPPAVK</sequence>
<dbReference type="GO" id="GO:0042796">
    <property type="term" value="P:snRNA transcription by RNA polymerase III"/>
    <property type="evidence" value="ECO:0007669"/>
    <property type="project" value="TreeGrafter"/>
</dbReference>
<name>A0AAD8E3C5_DIPPU</name>
<comment type="caution">
    <text evidence="2">The sequence shown here is derived from an EMBL/GenBank/DDBJ whole genome shotgun (WGS) entry which is preliminary data.</text>
</comment>
<dbReference type="EMBL" id="JASPKZ010009821">
    <property type="protein sequence ID" value="KAJ9575755.1"/>
    <property type="molecule type" value="Genomic_DNA"/>
</dbReference>
<evidence type="ECO:0000313" key="2">
    <source>
        <dbReference type="EMBL" id="KAJ9575755.1"/>
    </source>
</evidence>
<dbReference type="Pfam" id="PF10505">
    <property type="entry name" value="NARG2_C"/>
    <property type="match status" value="1"/>
</dbReference>
<reference evidence="2" key="2">
    <citation type="submission" date="2023-05" db="EMBL/GenBank/DDBJ databases">
        <authorList>
            <person name="Fouks B."/>
        </authorList>
    </citation>
    <scope>NUCLEOTIDE SEQUENCE</scope>
    <source>
        <strain evidence="2">Stay&amp;Tobe</strain>
        <tissue evidence="2">Testes</tissue>
    </source>
</reference>
<organism evidence="2 3">
    <name type="scientific">Diploptera punctata</name>
    <name type="common">Pacific beetle cockroach</name>
    <dbReference type="NCBI Taxonomy" id="6984"/>
    <lineage>
        <taxon>Eukaryota</taxon>
        <taxon>Metazoa</taxon>
        <taxon>Ecdysozoa</taxon>
        <taxon>Arthropoda</taxon>
        <taxon>Hexapoda</taxon>
        <taxon>Insecta</taxon>
        <taxon>Pterygota</taxon>
        <taxon>Neoptera</taxon>
        <taxon>Polyneoptera</taxon>
        <taxon>Dictyoptera</taxon>
        <taxon>Blattodea</taxon>
        <taxon>Blaberoidea</taxon>
        <taxon>Blaberidae</taxon>
        <taxon>Diplopterinae</taxon>
        <taxon>Diploptera</taxon>
    </lineage>
</organism>
<feature type="non-terminal residue" evidence="2">
    <location>
        <position position="1"/>
    </location>
</feature>
<dbReference type="GO" id="GO:0045945">
    <property type="term" value="P:positive regulation of transcription by RNA polymerase III"/>
    <property type="evidence" value="ECO:0007669"/>
    <property type="project" value="TreeGrafter"/>
</dbReference>
<dbReference type="InterPro" id="IPR019535">
    <property type="entry name" value="ICE2_C"/>
</dbReference>
<evidence type="ECO:0000313" key="3">
    <source>
        <dbReference type="Proteomes" id="UP001233999"/>
    </source>
</evidence>
<gene>
    <name evidence="2" type="ORF">L9F63_007401</name>
</gene>
<reference evidence="2" key="1">
    <citation type="journal article" date="2023" name="IScience">
        <title>Live-bearing cockroach genome reveals convergent evolutionary mechanisms linked to viviparity in insects and beyond.</title>
        <authorList>
            <person name="Fouks B."/>
            <person name="Harrison M.C."/>
            <person name="Mikhailova A.A."/>
            <person name="Marchal E."/>
            <person name="English S."/>
            <person name="Carruthers M."/>
            <person name="Jennings E.C."/>
            <person name="Chiamaka E.L."/>
            <person name="Frigard R.A."/>
            <person name="Pippel M."/>
            <person name="Attardo G.M."/>
            <person name="Benoit J.B."/>
            <person name="Bornberg-Bauer E."/>
            <person name="Tobe S.S."/>
        </authorList>
    </citation>
    <scope>NUCLEOTIDE SEQUENCE</scope>
    <source>
        <strain evidence="2">Stay&amp;Tobe</strain>
    </source>
</reference>
<feature type="non-terminal residue" evidence="2">
    <location>
        <position position="651"/>
    </location>
</feature>
<dbReference type="AlphaFoldDB" id="A0AAD8E3C5"/>
<accession>A0AAD8E3C5</accession>